<dbReference type="EMBL" id="MU273492">
    <property type="protein sequence ID" value="KAI0034912.1"/>
    <property type="molecule type" value="Genomic_DNA"/>
</dbReference>
<reference evidence="1" key="1">
    <citation type="submission" date="2021-02" db="EMBL/GenBank/DDBJ databases">
        <authorList>
            <consortium name="DOE Joint Genome Institute"/>
            <person name="Ahrendt S."/>
            <person name="Looney B.P."/>
            <person name="Miyauchi S."/>
            <person name="Morin E."/>
            <person name="Drula E."/>
            <person name="Courty P.E."/>
            <person name="Chicoki N."/>
            <person name="Fauchery L."/>
            <person name="Kohler A."/>
            <person name="Kuo A."/>
            <person name="Labutti K."/>
            <person name="Pangilinan J."/>
            <person name="Lipzen A."/>
            <person name="Riley R."/>
            <person name="Andreopoulos W."/>
            <person name="He G."/>
            <person name="Johnson J."/>
            <person name="Barry K.W."/>
            <person name="Grigoriev I.V."/>
            <person name="Nagy L."/>
            <person name="Hibbett D."/>
            <person name="Henrissat B."/>
            <person name="Matheny P.B."/>
            <person name="Labbe J."/>
            <person name="Martin F."/>
        </authorList>
    </citation>
    <scope>NUCLEOTIDE SEQUENCE</scope>
    <source>
        <strain evidence="1">EC-137</strain>
    </source>
</reference>
<protein>
    <submittedName>
        <fullName evidence="1">Uncharacterized protein</fullName>
    </submittedName>
</protein>
<evidence type="ECO:0000313" key="2">
    <source>
        <dbReference type="Proteomes" id="UP000814128"/>
    </source>
</evidence>
<proteinExistence type="predicted"/>
<reference evidence="1" key="2">
    <citation type="journal article" date="2022" name="New Phytol.">
        <title>Evolutionary transition to the ectomycorrhizal habit in the genomes of a hyperdiverse lineage of mushroom-forming fungi.</title>
        <authorList>
            <person name="Looney B."/>
            <person name="Miyauchi S."/>
            <person name="Morin E."/>
            <person name="Drula E."/>
            <person name="Courty P.E."/>
            <person name="Kohler A."/>
            <person name="Kuo A."/>
            <person name="LaButti K."/>
            <person name="Pangilinan J."/>
            <person name="Lipzen A."/>
            <person name="Riley R."/>
            <person name="Andreopoulos W."/>
            <person name="He G."/>
            <person name="Johnson J."/>
            <person name="Nolan M."/>
            <person name="Tritt A."/>
            <person name="Barry K.W."/>
            <person name="Grigoriev I.V."/>
            <person name="Nagy L.G."/>
            <person name="Hibbett D."/>
            <person name="Henrissat B."/>
            <person name="Matheny P.B."/>
            <person name="Labbe J."/>
            <person name="Martin F.M."/>
        </authorList>
    </citation>
    <scope>NUCLEOTIDE SEQUENCE</scope>
    <source>
        <strain evidence="1">EC-137</strain>
    </source>
</reference>
<dbReference type="Proteomes" id="UP000814128">
    <property type="component" value="Unassembled WGS sequence"/>
</dbReference>
<keyword evidence="2" id="KW-1185">Reference proteome</keyword>
<sequence>MHTFSEDPTVTTCLELQREEIRVLESIYPYCVSTSEDSSKVMLKLEIPVELGDAKTVHIVDDGSTSVASGSDHDFSAVTLSLSSLPPVLLEVILPPTYPLSDGPLISSIHVVDSWMPRYILLHQQLQEQFQPGEGVLYTWIEWIRNAEFLRESGFLTSNKNAEIIRLPHPQPQLLFPRLSEHDKNQQLSQFSQNSYTCSVCFSSRKGAQCLLLSCGHIFCRDCLQGGWQLYIAEGDVEHVGCLDSSCVKEGREASEEEVRRVVTEEEVQRWKWLRQKRMFERDPTVVHCPVALCQAPVPQPSETVEEGSGWERLRTCPSCNYSFCSFCKRTWHGSLVDCPIPLSEKVILEYLEHPEGSAGRRVLETRFGSRNLTRMVLRYQENKANQQWLESHSMKCPQCSVQVEKSHGCNHMTCAKCKTHFCYRCGQRLSVNNPYQHFSTPGQKCYQKLFDASELGEDDWQPMEAYAIMEENNVG</sequence>
<name>A0ACB8QTL0_9AGAM</name>
<organism evidence="1 2">
    <name type="scientific">Vararia minispora EC-137</name>
    <dbReference type="NCBI Taxonomy" id="1314806"/>
    <lineage>
        <taxon>Eukaryota</taxon>
        <taxon>Fungi</taxon>
        <taxon>Dikarya</taxon>
        <taxon>Basidiomycota</taxon>
        <taxon>Agaricomycotina</taxon>
        <taxon>Agaricomycetes</taxon>
        <taxon>Russulales</taxon>
        <taxon>Lachnocladiaceae</taxon>
        <taxon>Vararia</taxon>
    </lineage>
</organism>
<gene>
    <name evidence="1" type="ORF">K488DRAFT_76929</name>
</gene>
<comment type="caution">
    <text evidence="1">The sequence shown here is derived from an EMBL/GenBank/DDBJ whole genome shotgun (WGS) entry which is preliminary data.</text>
</comment>
<evidence type="ECO:0000313" key="1">
    <source>
        <dbReference type="EMBL" id="KAI0034912.1"/>
    </source>
</evidence>
<accession>A0ACB8QTL0</accession>